<dbReference type="GeneTree" id="ENSGT01100000263917"/>
<evidence type="ECO:0000313" key="7">
    <source>
        <dbReference type="Ensembl" id="ENSACAP00000038935.1"/>
    </source>
</evidence>
<dbReference type="InterPro" id="IPR007593">
    <property type="entry name" value="CD225/Dispanin_fam"/>
</dbReference>
<dbReference type="RefSeq" id="XP_008119177.1">
    <property type="nucleotide sequence ID" value="XM_008120970.3"/>
</dbReference>
<evidence type="ECO:0000313" key="8">
    <source>
        <dbReference type="Proteomes" id="UP000001646"/>
    </source>
</evidence>
<reference evidence="7" key="2">
    <citation type="submission" date="2025-08" db="UniProtKB">
        <authorList>
            <consortium name="Ensembl"/>
        </authorList>
    </citation>
    <scope>IDENTIFICATION</scope>
</reference>
<dbReference type="OrthoDB" id="9907795at2759"/>
<dbReference type="GO" id="GO:0016020">
    <property type="term" value="C:membrane"/>
    <property type="evidence" value="ECO:0007669"/>
    <property type="project" value="UniProtKB-SubCell"/>
</dbReference>
<organism evidence="7 8">
    <name type="scientific">Anolis carolinensis</name>
    <name type="common">Green anole</name>
    <name type="synonym">American chameleon</name>
    <dbReference type="NCBI Taxonomy" id="28377"/>
    <lineage>
        <taxon>Eukaryota</taxon>
        <taxon>Metazoa</taxon>
        <taxon>Chordata</taxon>
        <taxon>Craniata</taxon>
        <taxon>Vertebrata</taxon>
        <taxon>Euteleostomi</taxon>
        <taxon>Lepidosauria</taxon>
        <taxon>Squamata</taxon>
        <taxon>Bifurcata</taxon>
        <taxon>Unidentata</taxon>
        <taxon>Episquamata</taxon>
        <taxon>Toxicofera</taxon>
        <taxon>Iguania</taxon>
        <taxon>Dactyloidae</taxon>
        <taxon>Anolis</taxon>
    </lineage>
</organism>
<sequence>MGEEMEPRSGSLPQDAAETCVMITTGTSDMDPPTKCPLLHMHRLRNLAIASIVCGCSCLGVLALIYAVKANEKQKSGSHELAAHWAQKSRRMSVCSIAVWLGLLILVPASMVLLSYLLSHAE</sequence>
<dbReference type="AlphaFoldDB" id="A0A803TUP5"/>
<dbReference type="KEGG" id="acs:100556148"/>
<accession>A0A803TUP5</accession>
<feature type="transmembrane region" description="Helical" evidence="6">
    <location>
        <begin position="47"/>
        <end position="68"/>
    </location>
</feature>
<evidence type="ECO:0000256" key="3">
    <source>
        <dbReference type="ARBA" id="ARBA00022692"/>
    </source>
</evidence>
<keyword evidence="5 6" id="KW-0472">Membrane</keyword>
<evidence type="ECO:0000256" key="4">
    <source>
        <dbReference type="ARBA" id="ARBA00022989"/>
    </source>
</evidence>
<protein>
    <recommendedName>
        <fullName evidence="9">Transmembrane protein 265</fullName>
    </recommendedName>
</protein>
<keyword evidence="4 6" id="KW-1133">Transmembrane helix</keyword>
<evidence type="ECO:0000256" key="2">
    <source>
        <dbReference type="ARBA" id="ARBA00006843"/>
    </source>
</evidence>
<dbReference type="CTD" id="100862671"/>
<evidence type="ECO:0000256" key="6">
    <source>
        <dbReference type="SAM" id="Phobius"/>
    </source>
</evidence>
<evidence type="ECO:0000256" key="5">
    <source>
        <dbReference type="ARBA" id="ARBA00023136"/>
    </source>
</evidence>
<comment type="similarity">
    <text evidence="2">Belongs to the CD225/Dispanin family.</text>
</comment>
<gene>
    <name evidence="7" type="primary">tmem265</name>
</gene>
<dbReference type="InParanoid" id="A0A803TUP5"/>
<dbReference type="Proteomes" id="UP000001646">
    <property type="component" value="Unplaced"/>
</dbReference>
<dbReference type="Ensembl" id="ENSACAT00000048435.1">
    <property type="protein sequence ID" value="ENSACAP00000038935.1"/>
    <property type="gene ID" value="ENSACAG00000036971.1"/>
</dbReference>
<keyword evidence="3 6" id="KW-0812">Transmembrane</keyword>
<dbReference type="Pfam" id="PF04505">
    <property type="entry name" value="CD225"/>
    <property type="match status" value="1"/>
</dbReference>
<dbReference type="GeneID" id="100556148"/>
<proteinExistence type="inferred from homology"/>
<evidence type="ECO:0000256" key="1">
    <source>
        <dbReference type="ARBA" id="ARBA00004370"/>
    </source>
</evidence>
<evidence type="ECO:0008006" key="9">
    <source>
        <dbReference type="Google" id="ProtNLM"/>
    </source>
</evidence>
<reference evidence="7" key="3">
    <citation type="submission" date="2025-09" db="UniProtKB">
        <authorList>
            <consortium name="Ensembl"/>
        </authorList>
    </citation>
    <scope>IDENTIFICATION</scope>
</reference>
<name>A0A803TUP5_ANOCA</name>
<keyword evidence="8" id="KW-1185">Reference proteome</keyword>
<feature type="transmembrane region" description="Helical" evidence="6">
    <location>
        <begin position="97"/>
        <end position="118"/>
    </location>
</feature>
<reference evidence="7" key="1">
    <citation type="submission" date="2009-12" db="EMBL/GenBank/DDBJ databases">
        <title>The Genome Sequence of Anolis carolinensis (Green Anole Lizard).</title>
        <authorList>
            <consortium name="The Genome Sequencing Platform"/>
            <person name="Di Palma F."/>
            <person name="Alfoldi J."/>
            <person name="Heiman D."/>
            <person name="Young S."/>
            <person name="Grabherr M."/>
            <person name="Johnson J."/>
            <person name="Lander E.S."/>
            <person name="Lindblad-Toh K."/>
        </authorList>
    </citation>
    <scope>NUCLEOTIDE SEQUENCE [LARGE SCALE GENOMIC DNA]</scope>
    <source>
        <strain evidence="7">JBL SC #1</strain>
    </source>
</reference>
<comment type="subcellular location">
    <subcellularLocation>
        <location evidence="1">Membrane</location>
    </subcellularLocation>
</comment>